<comment type="subcellular location">
    <subcellularLocation>
        <location evidence="1">Membrane</location>
        <topology evidence="1">Multi-pass membrane protein</topology>
    </subcellularLocation>
</comment>
<keyword evidence="2 5" id="KW-0812">Transmembrane</keyword>
<accession>T0HPT9</accession>
<dbReference type="PROSITE" id="PS00217">
    <property type="entry name" value="SUGAR_TRANSPORT_2"/>
    <property type="match status" value="1"/>
</dbReference>
<keyword evidence="3 5" id="KW-1133">Transmembrane helix</keyword>
<dbReference type="PANTHER" id="PTHR23508">
    <property type="entry name" value="CARBOXYLIC ACID TRANSPORTER PROTEIN HOMOLOG"/>
    <property type="match status" value="1"/>
</dbReference>
<gene>
    <name evidence="7" type="ORF">L284_12465</name>
</gene>
<evidence type="ECO:0000256" key="5">
    <source>
        <dbReference type="SAM" id="Phobius"/>
    </source>
</evidence>
<evidence type="ECO:0000259" key="6">
    <source>
        <dbReference type="PROSITE" id="PS50850"/>
    </source>
</evidence>
<sequence length="410" mass="42913">MTALCWIGLFAEGYDLGVFGAVLPGLMADPVWKLSPVEAGMLASSALIGMFIGGFLLGTLSDQVGRRRCFLGCIALFSAATGLAAVAPTPLLFALCRLVSGIGVGGMIPVASALVTEFAPPERRSREYAMMYSGYSIGIFAAALAGFFLLAAHGWRPVVMLGAFPLILLPVLAFLLPESPDYLMRAGREDRARAVADQFGVALAHGMLPSDRRKPAWSDALRIFAHGNRQATAGFWATTFLGMVVVYGLNTWLPQIMRSAGYDLGPSILFLGVFALASSVGGVVLGLAADRWGRGPTIASAFTMGAGAILMLSHHWPLGVTYVVVAAAGVGSVSAAVLVTAYLASYFPSDLRATAVGWCLSFSRSGAIAGPMMGATLAQLGWPVATNFYMFALMALLSAGAILCVPRKKA</sequence>
<organism evidence="7 8">
    <name type="scientific">Novosphingobium lindaniclasticum LE124</name>
    <dbReference type="NCBI Taxonomy" id="1096930"/>
    <lineage>
        <taxon>Bacteria</taxon>
        <taxon>Pseudomonadati</taxon>
        <taxon>Pseudomonadota</taxon>
        <taxon>Alphaproteobacteria</taxon>
        <taxon>Sphingomonadales</taxon>
        <taxon>Sphingomonadaceae</taxon>
        <taxon>Novosphingobium</taxon>
    </lineage>
</organism>
<evidence type="ECO:0000256" key="3">
    <source>
        <dbReference type="ARBA" id="ARBA00022989"/>
    </source>
</evidence>
<feature type="transmembrane region" description="Helical" evidence="5">
    <location>
        <begin position="158"/>
        <end position="176"/>
    </location>
</feature>
<dbReference type="AlphaFoldDB" id="T0HPT9"/>
<dbReference type="Pfam" id="PF07690">
    <property type="entry name" value="MFS_1"/>
    <property type="match status" value="1"/>
</dbReference>
<feature type="domain" description="Major facilitator superfamily (MFS) profile" evidence="6">
    <location>
        <begin position="1"/>
        <end position="410"/>
    </location>
</feature>
<feature type="transmembrane region" description="Helical" evidence="5">
    <location>
        <begin position="388"/>
        <end position="405"/>
    </location>
</feature>
<evidence type="ECO:0000256" key="1">
    <source>
        <dbReference type="ARBA" id="ARBA00004141"/>
    </source>
</evidence>
<dbReference type="SUPFAM" id="SSF103473">
    <property type="entry name" value="MFS general substrate transporter"/>
    <property type="match status" value="1"/>
</dbReference>
<feature type="transmembrane region" description="Helical" evidence="5">
    <location>
        <begin position="269"/>
        <end position="289"/>
    </location>
</feature>
<reference evidence="7 8" key="1">
    <citation type="journal article" date="2013" name="Genome Announc.">
        <title>Genome Sequence of Novosphingobium lindaniclasticum LE124T, Isolated from a Hexachlorocyclohexane Dumpsite.</title>
        <authorList>
            <person name="Saxena A."/>
            <person name="Nayyar N."/>
            <person name="Sangwan N."/>
            <person name="Kumari R."/>
            <person name="Khurana J.P."/>
            <person name="Lal R."/>
        </authorList>
    </citation>
    <scope>NUCLEOTIDE SEQUENCE [LARGE SCALE GENOMIC DNA]</scope>
    <source>
        <strain evidence="7 8">LE124</strain>
    </source>
</reference>
<keyword evidence="8" id="KW-1185">Reference proteome</keyword>
<name>T0HPT9_9SPHN</name>
<dbReference type="PATRIC" id="fig|1096930.3.peg.2489"/>
<keyword evidence="4 5" id="KW-0472">Membrane</keyword>
<dbReference type="PROSITE" id="PS00216">
    <property type="entry name" value="SUGAR_TRANSPORT_1"/>
    <property type="match status" value="1"/>
</dbReference>
<proteinExistence type="predicted"/>
<dbReference type="PROSITE" id="PS50850">
    <property type="entry name" value="MFS"/>
    <property type="match status" value="1"/>
</dbReference>
<evidence type="ECO:0000313" key="8">
    <source>
        <dbReference type="Proteomes" id="UP000015527"/>
    </source>
</evidence>
<feature type="transmembrane region" description="Helical" evidence="5">
    <location>
        <begin position="296"/>
        <end position="316"/>
    </location>
</feature>
<dbReference type="InterPro" id="IPR020846">
    <property type="entry name" value="MFS_dom"/>
</dbReference>
<feature type="transmembrane region" description="Helical" evidence="5">
    <location>
        <begin position="356"/>
        <end position="382"/>
    </location>
</feature>
<feature type="transmembrane region" description="Helical" evidence="5">
    <location>
        <begin position="322"/>
        <end position="344"/>
    </location>
</feature>
<feature type="transmembrane region" description="Helical" evidence="5">
    <location>
        <begin position="92"/>
        <end position="116"/>
    </location>
</feature>
<evidence type="ECO:0000256" key="2">
    <source>
        <dbReference type="ARBA" id="ARBA00022692"/>
    </source>
</evidence>
<dbReference type="GO" id="GO:0005886">
    <property type="term" value="C:plasma membrane"/>
    <property type="evidence" value="ECO:0007669"/>
    <property type="project" value="TreeGrafter"/>
</dbReference>
<feature type="transmembrane region" description="Helical" evidence="5">
    <location>
        <begin position="39"/>
        <end position="57"/>
    </location>
</feature>
<dbReference type="Proteomes" id="UP000015527">
    <property type="component" value="Unassembled WGS sequence"/>
</dbReference>
<evidence type="ECO:0000256" key="4">
    <source>
        <dbReference type="ARBA" id="ARBA00023136"/>
    </source>
</evidence>
<dbReference type="InterPro" id="IPR005829">
    <property type="entry name" value="Sugar_transporter_CS"/>
</dbReference>
<dbReference type="Gene3D" id="1.20.1250.20">
    <property type="entry name" value="MFS general substrate transporter like domains"/>
    <property type="match status" value="1"/>
</dbReference>
<dbReference type="InterPro" id="IPR011701">
    <property type="entry name" value="MFS"/>
</dbReference>
<dbReference type="InterPro" id="IPR036259">
    <property type="entry name" value="MFS_trans_sf"/>
</dbReference>
<evidence type="ECO:0000313" key="7">
    <source>
        <dbReference type="EMBL" id="EQB15072.1"/>
    </source>
</evidence>
<feature type="transmembrane region" description="Helical" evidence="5">
    <location>
        <begin position="69"/>
        <end position="86"/>
    </location>
</feature>
<protein>
    <recommendedName>
        <fullName evidence="6">Major facilitator superfamily (MFS) profile domain-containing protein</fullName>
    </recommendedName>
</protein>
<feature type="transmembrane region" description="Helical" evidence="5">
    <location>
        <begin position="231"/>
        <end position="249"/>
    </location>
</feature>
<dbReference type="eggNOG" id="COG2814">
    <property type="taxonomic scope" value="Bacteria"/>
</dbReference>
<comment type="caution">
    <text evidence="7">The sequence shown here is derived from an EMBL/GenBank/DDBJ whole genome shotgun (WGS) entry which is preliminary data.</text>
</comment>
<dbReference type="GO" id="GO:0046943">
    <property type="term" value="F:carboxylic acid transmembrane transporter activity"/>
    <property type="evidence" value="ECO:0007669"/>
    <property type="project" value="TreeGrafter"/>
</dbReference>
<dbReference type="CDD" id="cd17365">
    <property type="entry name" value="MFS_PcaK_like"/>
    <property type="match status" value="1"/>
</dbReference>
<feature type="transmembrane region" description="Helical" evidence="5">
    <location>
        <begin position="128"/>
        <end position="152"/>
    </location>
</feature>
<dbReference type="EMBL" id="ATHL01000077">
    <property type="protein sequence ID" value="EQB15072.1"/>
    <property type="molecule type" value="Genomic_DNA"/>
</dbReference>
<dbReference type="PANTHER" id="PTHR23508:SF10">
    <property type="entry name" value="CARBOXYLIC ACID TRANSPORTER PROTEIN HOMOLOG"/>
    <property type="match status" value="1"/>
</dbReference>